<dbReference type="Pfam" id="PF13844">
    <property type="entry name" value="Glyco_transf_41"/>
    <property type="match status" value="2"/>
</dbReference>
<dbReference type="PANTHER" id="PTHR44835">
    <property type="entry name" value="UDP-N-ACETYLGLUCOSAMINE--PEPTIDE N-ACETYLGLUCOSAMINYLTRANSFERASE SPINDLY-RELATED"/>
    <property type="match status" value="1"/>
</dbReference>
<keyword evidence="3" id="KW-0808">Transferase</keyword>
<dbReference type="Gene3D" id="3.40.50.2000">
    <property type="entry name" value="Glycogen Phosphorylase B"/>
    <property type="match status" value="1"/>
</dbReference>
<feature type="domain" description="O-GlcNAc transferase C-terminal" evidence="6">
    <location>
        <begin position="358"/>
        <end position="535"/>
    </location>
</feature>
<evidence type="ECO:0000313" key="7">
    <source>
        <dbReference type="EMBL" id="OQP85849.1"/>
    </source>
</evidence>
<keyword evidence="8" id="KW-1185">Reference proteome</keyword>
<reference evidence="7 8" key="1">
    <citation type="journal article" date="2017" name="Antonie Van Leeuwenhoek">
        <title>Rhizobium rhizosphaerae sp. nov., a novel species isolated from rice rhizosphere.</title>
        <authorList>
            <person name="Zhao J.J."/>
            <person name="Zhang J."/>
            <person name="Zhang R.J."/>
            <person name="Zhang C.W."/>
            <person name="Yin H.Q."/>
            <person name="Zhang X.X."/>
        </authorList>
    </citation>
    <scope>NUCLEOTIDE SEQUENCE [LARGE SCALE GENOMIC DNA]</scope>
    <source>
        <strain evidence="7 8">RD15</strain>
    </source>
</reference>
<evidence type="ECO:0000256" key="5">
    <source>
        <dbReference type="ARBA" id="ARBA00022803"/>
    </source>
</evidence>
<gene>
    <name evidence="7" type="ORF">BTR14_13800</name>
</gene>
<dbReference type="RefSeq" id="WP_081176605.1">
    <property type="nucleotide sequence ID" value="NZ_MSPX01000011.1"/>
</dbReference>
<evidence type="ECO:0000313" key="8">
    <source>
        <dbReference type="Proteomes" id="UP000192652"/>
    </source>
</evidence>
<evidence type="ECO:0000256" key="3">
    <source>
        <dbReference type="ARBA" id="ARBA00022679"/>
    </source>
</evidence>
<evidence type="ECO:0000259" key="6">
    <source>
        <dbReference type="Pfam" id="PF13844"/>
    </source>
</evidence>
<dbReference type="EMBL" id="MSPX01000011">
    <property type="protein sequence ID" value="OQP85849.1"/>
    <property type="molecule type" value="Genomic_DNA"/>
</dbReference>
<keyword evidence="5" id="KW-0802">TPR repeat</keyword>
<comment type="caution">
    <text evidence="7">The sequence shown here is derived from an EMBL/GenBank/DDBJ whole genome shotgun (WGS) entry which is preliminary data.</text>
</comment>
<name>A0ABX3PCP2_9HYPH</name>
<dbReference type="InterPro" id="IPR029489">
    <property type="entry name" value="OGT/SEC/SPY_C"/>
</dbReference>
<keyword evidence="4" id="KW-0677">Repeat</keyword>
<evidence type="ECO:0000256" key="1">
    <source>
        <dbReference type="ARBA" id="ARBA00004922"/>
    </source>
</evidence>
<feature type="domain" description="O-GlcNAc transferase C-terminal" evidence="6">
    <location>
        <begin position="217"/>
        <end position="343"/>
    </location>
</feature>
<accession>A0ABX3PCP2</accession>
<sequence length="561" mass="60078">MSIALQKAVEHYQRGRPAEALALLLPVFAQSGMIDAQTYVLAGQCCVKTGQEMKAAFYFERAAALGGPSEDMLRNLAIKLLEGTAEVRAEAAALRAAALCYGAEPAAQAHYRRWLRASLLLTEAVMENQRLRDRMLHRADPLSFAVDHPRDHLLWSGDDGLNARQVLVDSDLAPSEPGRAARRALCLERTGSVRLAYLLGPLSLAPDLLRSLLPVLQHHDRHRFSLSVICQTKADAEAVRKQGKAACVNVELVSLDGLDDVAAAASLRERAFDVLVDLSGHAAGGRPGILNAGAAPVQALWLGVPGPATGMDVDYRIADPIALPPEAQGVYAEKICLLPEGFMAVEPATVSPGQTRPVLPEGSVLFAAFAAPERITQQTAVLWRSLLQRCAQGFLWLDRASTFAQINFLRFMDAGGVADRVIFGDPQPRLRAARAAAADIGLDTLAAGGGEETIDLLMAGVPVVTLKGESFAARCGASLLTAAGLPVEPAESEDGYLTLALDLAEDPERRKALRRAAKGHRQPPPLFNPKRLTAHLELAFEAMARQARAGQAPAPLRIHAL</sequence>
<dbReference type="Gene3D" id="3.40.50.11380">
    <property type="match status" value="1"/>
</dbReference>
<evidence type="ECO:0000256" key="2">
    <source>
        <dbReference type="ARBA" id="ARBA00022676"/>
    </source>
</evidence>
<dbReference type="InterPro" id="IPR051939">
    <property type="entry name" value="Glycosyltr_41/O-GlcNAc_trsf"/>
</dbReference>
<dbReference type="PANTHER" id="PTHR44835:SF1">
    <property type="entry name" value="PROTEIN O-GLCNAC TRANSFERASE"/>
    <property type="match status" value="1"/>
</dbReference>
<evidence type="ECO:0000256" key="4">
    <source>
        <dbReference type="ARBA" id="ARBA00022737"/>
    </source>
</evidence>
<keyword evidence="2" id="KW-0328">Glycosyltransferase</keyword>
<protein>
    <recommendedName>
        <fullName evidence="6">O-GlcNAc transferase C-terminal domain-containing protein</fullName>
    </recommendedName>
</protein>
<proteinExistence type="predicted"/>
<organism evidence="7 8">
    <name type="scientific">Xaviernesmea rhizosphaerae</name>
    <dbReference type="NCBI Taxonomy" id="1672749"/>
    <lineage>
        <taxon>Bacteria</taxon>
        <taxon>Pseudomonadati</taxon>
        <taxon>Pseudomonadota</taxon>
        <taxon>Alphaproteobacteria</taxon>
        <taxon>Hyphomicrobiales</taxon>
        <taxon>Rhizobiaceae</taxon>
        <taxon>Rhizobium/Agrobacterium group</taxon>
        <taxon>Xaviernesmea</taxon>
    </lineage>
</organism>
<comment type="pathway">
    <text evidence="1">Protein modification; protein glycosylation.</text>
</comment>
<dbReference type="Proteomes" id="UP000192652">
    <property type="component" value="Unassembled WGS sequence"/>
</dbReference>